<dbReference type="AlphaFoldDB" id="A0A3R8RQC9"/>
<keyword evidence="4" id="KW-1185">Reference proteome</keyword>
<comment type="caution">
    <text evidence="3">The sequence shown here is derived from an EMBL/GenBank/DDBJ whole genome shotgun (WGS) entry which is preliminary data.</text>
</comment>
<feature type="compositionally biased region" description="Low complexity" evidence="1">
    <location>
        <begin position="211"/>
        <end position="230"/>
    </location>
</feature>
<dbReference type="InterPro" id="IPR008160">
    <property type="entry name" value="Collagen"/>
</dbReference>
<feature type="transmembrane region" description="Helical" evidence="2">
    <location>
        <begin position="28"/>
        <end position="49"/>
    </location>
</feature>
<dbReference type="GeneID" id="78121519"/>
<keyword evidence="2" id="KW-0472">Membrane</keyword>
<organism evidence="3 4">
    <name type="scientific">Brachybacterium paraconglomeratum</name>
    <dbReference type="NCBI Taxonomy" id="173362"/>
    <lineage>
        <taxon>Bacteria</taxon>
        <taxon>Bacillati</taxon>
        <taxon>Actinomycetota</taxon>
        <taxon>Actinomycetes</taxon>
        <taxon>Micrococcales</taxon>
        <taxon>Dermabacteraceae</taxon>
        <taxon>Brachybacterium</taxon>
    </lineage>
</organism>
<proteinExistence type="predicted"/>
<feature type="compositionally biased region" description="Low complexity" evidence="1">
    <location>
        <begin position="102"/>
        <end position="118"/>
    </location>
</feature>
<feature type="compositionally biased region" description="Low complexity" evidence="1">
    <location>
        <begin position="137"/>
        <end position="170"/>
    </location>
</feature>
<evidence type="ECO:0000256" key="1">
    <source>
        <dbReference type="SAM" id="MobiDB-lite"/>
    </source>
</evidence>
<evidence type="ECO:0000313" key="3">
    <source>
        <dbReference type="EMBL" id="RRR18236.1"/>
    </source>
</evidence>
<dbReference type="RefSeq" id="WP_126987495.1">
    <property type="nucleotide sequence ID" value="NZ_ML133856.1"/>
</dbReference>
<reference evidence="3 4" key="1">
    <citation type="submission" date="2018-07" db="EMBL/GenBank/DDBJ databases">
        <title>Brachybacteriurn paraconglorneratum KCTC 9916.</title>
        <authorList>
            <person name="Li Y."/>
        </authorList>
    </citation>
    <scope>NUCLEOTIDE SEQUENCE [LARGE SCALE GENOMIC DNA]</scope>
    <source>
        <strain evidence="3 4">KCTC 9916</strain>
    </source>
</reference>
<feature type="region of interest" description="Disordered" evidence="1">
    <location>
        <begin position="102"/>
        <end position="302"/>
    </location>
</feature>
<keyword evidence="2" id="KW-1133">Transmembrane helix</keyword>
<keyword evidence="3" id="KW-0176">Collagen</keyword>
<protein>
    <submittedName>
        <fullName evidence="3">Collagen-like protein</fullName>
    </submittedName>
</protein>
<feature type="compositionally biased region" description="Low complexity" evidence="1">
    <location>
        <begin position="178"/>
        <end position="194"/>
    </location>
</feature>
<dbReference type="EMBL" id="QOCI01000008">
    <property type="protein sequence ID" value="RRR18236.1"/>
    <property type="molecule type" value="Genomic_DNA"/>
</dbReference>
<gene>
    <name evidence="3" type="ORF">DS079_10845</name>
</gene>
<dbReference type="PANTHER" id="PTHR24637">
    <property type="entry name" value="COLLAGEN"/>
    <property type="match status" value="1"/>
</dbReference>
<accession>A0A3R8RQC9</accession>
<sequence length="302" mass="29565">MTQEEHDAQDEAHLIEEVEERSSRRRRLGVWALVAVLAVLSGVLAYVLIAGGQRQEQVDALEEQLSDTDKAAVEVAEQRQQQARTVLELCESGAIEQDDAGKAACAEAEQAAEQDPAQTVAQAKSGPPGPPGPPGRPGSDGADGQDGAAGEAGQQGAPGSAGADGAPGTDGADGDDGSAGAPGEQGEAGPAGDPGKAGSDGKPGSTGAQGATGAKGDPGTAGPPGATGEQGPKGDPGPSGERGPAGADGTDGVDGRGIADAQCGSDGRWDITYTDGAVQDGGPCLVTPETPDPTPTPTEETP</sequence>
<dbReference type="Pfam" id="PF01391">
    <property type="entry name" value="Collagen"/>
    <property type="match status" value="2"/>
</dbReference>
<keyword evidence="2" id="KW-0812">Transmembrane</keyword>
<evidence type="ECO:0000256" key="2">
    <source>
        <dbReference type="SAM" id="Phobius"/>
    </source>
</evidence>
<name>A0A3R8RQC9_9MICO</name>
<evidence type="ECO:0000313" key="4">
    <source>
        <dbReference type="Proteomes" id="UP000274327"/>
    </source>
</evidence>
<feature type="compositionally biased region" description="Pro residues" evidence="1">
    <location>
        <begin position="127"/>
        <end position="136"/>
    </location>
</feature>
<dbReference type="Proteomes" id="UP000274327">
    <property type="component" value="Unassembled WGS sequence"/>
</dbReference>